<evidence type="ECO:0000313" key="2">
    <source>
        <dbReference type="Proteomes" id="UP000510822"/>
    </source>
</evidence>
<organism evidence="1 2">
    <name type="scientific">Chitinibacter fontanus</name>
    <dbReference type="NCBI Taxonomy" id="1737446"/>
    <lineage>
        <taxon>Bacteria</taxon>
        <taxon>Pseudomonadati</taxon>
        <taxon>Pseudomonadota</taxon>
        <taxon>Betaproteobacteria</taxon>
        <taxon>Neisseriales</taxon>
        <taxon>Chitinibacteraceae</taxon>
        <taxon>Chitinibacter</taxon>
    </lineage>
</organism>
<dbReference type="RefSeq" id="WP_180307022.1">
    <property type="nucleotide sequence ID" value="NZ_CP058952.1"/>
</dbReference>
<dbReference type="KEGG" id="cfon:HZU75_16270"/>
<dbReference type="EMBL" id="CP058952">
    <property type="protein sequence ID" value="QLI82949.1"/>
    <property type="molecule type" value="Genomic_DNA"/>
</dbReference>
<reference evidence="1 2" key="1">
    <citation type="journal article" date="2016" name="Int. J. Syst. Evol. Microbiol.">
        <title>Chitinibacter fontanus sp. nov., isolated from a spring.</title>
        <authorList>
            <person name="Sheu S.Y."/>
            <person name="Li Y.S."/>
            <person name="Young C.C."/>
            <person name="Chen W.M."/>
        </authorList>
    </citation>
    <scope>NUCLEOTIDE SEQUENCE [LARGE SCALE GENOMIC DNA]</scope>
    <source>
        <strain evidence="1 2">STM-7</strain>
    </source>
</reference>
<sequence>MEEFTIKKPTKPRPEDMWLETMECLIFEGKPFIAEVRLFDQEMLYGWLKSIHTNKMFNYKEERYEDFWVDDLEPAYLNPTANGHDESSIYNLERTRVYLNLNIPNFEEEMTCLANAVYKKKDKPLRKMCGSNSDFNDSMLIALTMLYQNLQHINQIYRILNNLNDQQEIHYGVCECLMDEKMPFAFRWIQHCLCCYREEIKPQKFATSDEGEGYSTFPEGDFIF</sequence>
<name>A0A7D5ZJL5_9NEIS</name>
<gene>
    <name evidence="1" type="ORF">HZU75_16270</name>
</gene>
<dbReference type="Proteomes" id="UP000510822">
    <property type="component" value="Chromosome"/>
</dbReference>
<evidence type="ECO:0000313" key="1">
    <source>
        <dbReference type="EMBL" id="QLI82949.1"/>
    </source>
</evidence>
<proteinExistence type="predicted"/>
<accession>A0A7D5ZJL5</accession>
<dbReference type="AlphaFoldDB" id="A0A7D5ZJL5"/>
<protein>
    <submittedName>
        <fullName evidence="1">Uncharacterized protein</fullName>
    </submittedName>
</protein>
<keyword evidence="2" id="KW-1185">Reference proteome</keyword>